<dbReference type="GO" id="GO:0015648">
    <property type="term" value="F:lipid-linked peptidoglycan transporter activity"/>
    <property type="evidence" value="ECO:0007669"/>
    <property type="project" value="TreeGrafter"/>
</dbReference>
<evidence type="ECO:0000256" key="11">
    <source>
        <dbReference type="HAMAP-Rule" id="MF_02079"/>
    </source>
</evidence>
<evidence type="ECO:0000256" key="5">
    <source>
        <dbReference type="ARBA" id="ARBA00022692"/>
    </source>
</evidence>
<dbReference type="UniPathway" id="UPA00219"/>
<feature type="transmembrane region" description="Helical" evidence="11">
    <location>
        <begin position="313"/>
        <end position="340"/>
    </location>
</feature>
<keyword evidence="6 11" id="KW-0133">Cell shape</keyword>
<keyword evidence="2 11" id="KW-1003">Cell membrane</keyword>
<feature type="transmembrane region" description="Helical" evidence="11">
    <location>
        <begin position="346"/>
        <end position="369"/>
    </location>
</feature>
<comment type="pathway">
    <text evidence="11">Cell wall biogenesis; peptidoglycan biosynthesis.</text>
</comment>
<keyword evidence="3 11" id="KW-0328">Glycosyltransferase</keyword>
<comment type="similarity">
    <text evidence="11">Belongs to the SEDS family. MrdB/RodA subfamily.</text>
</comment>
<keyword evidence="7 11" id="KW-0573">Peptidoglycan synthesis</keyword>
<accession>A0A8J7SM45</accession>
<evidence type="ECO:0000313" key="12">
    <source>
        <dbReference type="EMBL" id="MBP5856686.1"/>
    </source>
</evidence>
<keyword evidence="5 11" id="KW-0812">Transmembrane</keyword>
<keyword evidence="11" id="KW-0997">Cell inner membrane</keyword>
<evidence type="ECO:0000256" key="7">
    <source>
        <dbReference type="ARBA" id="ARBA00022984"/>
    </source>
</evidence>
<dbReference type="AlphaFoldDB" id="A0A8J7SM45"/>
<dbReference type="PROSITE" id="PS00428">
    <property type="entry name" value="FTSW_RODA_SPOVE"/>
    <property type="match status" value="1"/>
</dbReference>
<reference evidence="12" key="1">
    <citation type="submission" date="2021-04" db="EMBL/GenBank/DDBJ databases">
        <authorList>
            <person name="Zhang D.-C."/>
        </authorList>
    </citation>
    <scope>NUCLEOTIDE SEQUENCE</scope>
    <source>
        <strain evidence="12">CGMCC 1.15697</strain>
    </source>
</reference>
<feature type="transmembrane region" description="Helical" evidence="11">
    <location>
        <begin position="193"/>
        <end position="211"/>
    </location>
</feature>
<dbReference type="RefSeq" id="WP_210681246.1">
    <property type="nucleotide sequence ID" value="NZ_JAGMWN010000002.1"/>
</dbReference>
<comment type="subcellular location">
    <subcellularLocation>
        <location evidence="11">Cell inner membrane</location>
        <topology evidence="11">Multi-pass membrane protein</topology>
    </subcellularLocation>
    <subcellularLocation>
        <location evidence="1">Membrane</location>
        <topology evidence="1">Multi-pass membrane protein</topology>
    </subcellularLocation>
</comment>
<comment type="caution">
    <text evidence="12">The sequence shown here is derived from an EMBL/GenBank/DDBJ whole genome shotgun (WGS) entry which is preliminary data.</text>
</comment>
<keyword evidence="13" id="KW-1185">Reference proteome</keyword>
<dbReference type="PANTHER" id="PTHR30474:SF1">
    <property type="entry name" value="PEPTIDOGLYCAN GLYCOSYLTRANSFERASE MRDB"/>
    <property type="match status" value="1"/>
</dbReference>
<dbReference type="Proteomes" id="UP000672602">
    <property type="component" value="Unassembled WGS sequence"/>
</dbReference>
<evidence type="ECO:0000256" key="2">
    <source>
        <dbReference type="ARBA" id="ARBA00022475"/>
    </source>
</evidence>
<dbReference type="GO" id="GO:0032153">
    <property type="term" value="C:cell division site"/>
    <property type="evidence" value="ECO:0007669"/>
    <property type="project" value="TreeGrafter"/>
</dbReference>
<dbReference type="GO" id="GO:0005886">
    <property type="term" value="C:plasma membrane"/>
    <property type="evidence" value="ECO:0007669"/>
    <property type="project" value="UniProtKB-SubCell"/>
</dbReference>
<feature type="transmembrane region" description="Helical" evidence="11">
    <location>
        <begin position="57"/>
        <end position="75"/>
    </location>
</feature>
<keyword evidence="8 11" id="KW-1133">Transmembrane helix</keyword>
<gene>
    <name evidence="11 12" type="primary">rodA</name>
    <name evidence="11" type="synonym">mrdB</name>
    <name evidence="12" type="ORF">KAJ83_06675</name>
</gene>
<protein>
    <recommendedName>
        <fullName evidence="11">Peptidoglycan glycosyltransferase MrdB</fullName>
        <shortName evidence="11">PGT</shortName>
        <ecNumber evidence="11">2.4.99.28</ecNumber>
    </recommendedName>
    <alternativeName>
        <fullName evidence="11">Cell elongation protein RodA</fullName>
    </alternativeName>
    <alternativeName>
        <fullName evidence="11">Cell wall polymerase</fullName>
    </alternativeName>
    <alternativeName>
        <fullName evidence="11">Peptidoglycan polymerase</fullName>
        <shortName evidence="11">PG polymerase</shortName>
    </alternativeName>
</protein>
<keyword evidence="9 11" id="KW-0472">Membrane</keyword>
<dbReference type="GO" id="GO:0008955">
    <property type="term" value="F:peptidoglycan glycosyltransferase activity"/>
    <property type="evidence" value="ECO:0007669"/>
    <property type="project" value="UniProtKB-UniRule"/>
</dbReference>
<dbReference type="GO" id="GO:0051301">
    <property type="term" value="P:cell division"/>
    <property type="evidence" value="ECO:0007669"/>
    <property type="project" value="InterPro"/>
</dbReference>
<dbReference type="PROSITE" id="PS51257">
    <property type="entry name" value="PROKAR_LIPOPROTEIN"/>
    <property type="match status" value="1"/>
</dbReference>
<evidence type="ECO:0000313" key="13">
    <source>
        <dbReference type="Proteomes" id="UP000672602"/>
    </source>
</evidence>
<evidence type="ECO:0000256" key="1">
    <source>
        <dbReference type="ARBA" id="ARBA00004141"/>
    </source>
</evidence>
<comment type="function">
    <text evidence="11">Peptidoglycan polymerase that is essential for cell wall elongation.</text>
</comment>
<comment type="catalytic activity">
    <reaction evidence="11">
        <text>[GlcNAc-(1-&gt;4)-Mur2Ac(oyl-L-Ala-gamma-D-Glu-L-Lys-D-Ala-D-Ala)](n)-di-trans,octa-cis-undecaprenyl diphosphate + beta-D-GlcNAc-(1-&gt;4)-Mur2Ac(oyl-L-Ala-gamma-D-Glu-L-Lys-D-Ala-D-Ala)-di-trans,octa-cis-undecaprenyl diphosphate = [GlcNAc-(1-&gt;4)-Mur2Ac(oyl-L-Ala-gamma-D-Glu-L-Lys-D-Ala-D-Ala)](n+1)-di-trans,octa-cis-undecaprenyl diphosphate + di-trans,octa-cis-undecaprenyl diphosphate + H(+)</text>
        <dbReference type="Rhea" id="RHEA:23708"/>
        <dbReference type="Rhea" id="RHEA-COMP:9602"/>
        <dbReference type="Rhea" id="RHEA-COMP:9603"/>
        <dbReference type="ChEBI" id="CHEBI:15378"/>
        <dbReference type="ChEBI" id="CHEBI:58405"/>
        <dbReference type="ChEBI" id="CHEBI:60033"/>
        <dbReference type="ChEBI" id="CHEBI:78435"/>
        <dbReference type="EC" id="2.4.99.28"/>
    </reaction>
</comment>
<feature type="transmembrane region" description="Helical" evidence="11">
    <location>
        <begin position="169"/>
        <end position="186"/>
    </location>
</feature>
<sequence length="383" mass="42196">MRVRHGELRAPELTLGQKFWQVNWGLLLLVSACAGVGLAMLFSAANGDWDPWASRHAVRFGMGVGIMLLVALIDIRLWMRYAYLIYTIALLLLLAVEVAGTIGMGAQRWIDLKFFQLQPSEVMKIALVLALARYFHTLNFEDIGRVGYLLTPALMVAAPVILILRQPDLGTAVMLAVGSAVLFFLAGVRLWKFILVGLAAMGSVPIAWNFLHDYQKKRILTFLDPEKDPLGSGYHILQSKIAMGSGGMMGKGFIRGTQSHLNFLPEKQTDFIFTMLAEEFGLMGGLALMALYALIMVYGFGIAVRARSQFARLVGMGVTTTFSLYVFINIAMVMGVIPVVGVPLPLVSYGGTAMLTVMIGFGLLMNVYVHRDTRIGRRWSDHG</sequence>
<evidence type="ECO:0000256" key="9">
    <source>
        <dbReference type="ARBA" id="ARBA00023136"/>
    </source>
</evidence>
<evidence type="ECO:0000256" key="4">
    <source>
        <dbReference type="ARBA" id="ARBA00022679"/>
    </source>
</evidence>
<name>A0A8J7SM45_9PROT</name>
<evidence type="ECO:0000256" key="8">
    <source>
        <dbReference type="ARBA" id="ARBA00022989"/>
    </source>
</evidence>
<dbReference type="InterPro" id="IPR018365">
    <property type="entry name" value="Cell_cycle_FtsW-rel_CS"/>
</dbReference>
<dbReference type="InterPro" id="IPR001182">
    <property type="entry name" value="FtsW/RodA"/>
</dbReference>
<feature type="transmembrane region" description="Helical" evidence="11">
    <location>
        <begin position="280"/>
        <end position="301"/>
    </location>
</feature>
<evidence type="ECO:0000256" key="10">
    <source>
        <dbReference type="ARBA" id="ARBA00023316"/>
    </source>
</evidence>
<keyword evidence="4 11" id="KW-0808">Transferase</keyword>
<evidence type="ECO:0000256" key="6">
    <source>
        <dbReference type="ARBA" id="ARBA00022960"/>
    </source>
</evidence>
<dbReference type="Pfam" id="PF01098">
    <property type="entry name" value="FTSW_RODA_SPOVE"/>
    <property type="match status" value="1"/>
</dbReference>
<organism evidence="12 13">
    <name type="scientific">Marivibrio halodurans</name>
    <dbReference type="NCBI Taxonomy" id="2039722"/>
    <lineage>
        <taxon>Bacteria</taxon>
        <taxon>Pseudomonadati</taxon>
        <taxon>Pseudomonadota</taxon>
        <taxon>Alphaproteobacteria</taxon>
        <taxon>Rhodospirillales</taxon>
        <taxon>Rhodospirillaceae</taxon>
        <taxon>Marivibrio</taxon>
    </lineage>
</organism>
<feature type="transmembrane region" description="Helical" evidence="11">
    <location>
        <begin position="114"/>
        <end position="134"/>
    </location>
</feature>
<dbReference type="PANTHER" id="PTHR30474">
    <property type="entry name" value="CELL CYCLE PROTEIN"/>
    <property type="match status" value="1"/>
</dbReference>
<dbReference type="InterPro" id="IPR011923">
    <property type="entry name" value="RodA/MrdB"/>
</dbReference>
<dbReference type="GO" id="GO:0071555">
    <property type="term" value="P:cell wall organization"/>
    <property type="evidence" value="ECO:0007669"/>
    <property type="project" value="UniProtKB-KW"/>
</dbReference>
<evidence type="ECO:0000256" key="3">
    <source>
        <dbReference type="ARBA" id="ARBA00022676"/>
    </source>
</evidence>
<feature type="transmembrane region" description="Helical" evidence="11">
    <location>
        <begin position="82"/>
        <end position="102"/>
    </location>
</feature>
<dbReference type="EC" id="2.4.99.28" evidence="11"/>
<dbReference type="HAMAP" id="MF_02079">
    <property type="entry name" value="PGT_RodA"/>
    <property type="match status" value="1"/>
</dbReference>
<dbReference type="EMBL" id="JAGMWN010000002">
    <property type="protein sequence ID" value="MBP5856686.1"/>
    <property type="molecule type" value="Genomic_DNA"/>
</dbReference>
<dbReference type="GO" id="GO:0008360">
    <property type="term" value="P:regulation of cell shape"/>
    <property type="evidence" value="ECO:0007669"/>
    <property type="project" value="UniProtKB-KW"/>
</dbReference>
<feature type="transmembrane region" description="Helical" evidence="11">
    <location>
        <begin position="21"/>
        <end position="45"/>
    </location>
</feature>
<proteinExistence type="inferred from homology"/>
<keyword evidence="10 11" id="KW-0961">Cell wall biogenesis/degradation</keyword>
<dbReference type="NCBIfam" id="TIGR02210">
    <property type="entry name" value="rodA_shape"/>
    <property type="match status" value="1"/>
</dbReference>
<feature type="transmembrane region" description="Helical" evidence="11">
    <location>
        <begin position="146"/>
        <end position="163"/>
    </location>
</feature>
<dbReference type="GO" id="GO:0009252">
    <property type="term" value="P:peptidoglycan biosynthetic process"/>
    <property type="evidence" value="ECO:0007669"/>
    <property type="project" value="UniProtKB-UniRule"/>
</dbReference>